<keyword evidence="4" id="KW-0539">Nucleus</keyword>
<reference evidence="6 7" key="1">
    <citation type="submission" date="2018-06" db="EMBL/GenBank/DDBJ databases">
        <title>Whole genome sequencing of Candida tropicalis (genome annotated by CSBL at Korea University).</title>
        <authorList>
            <person name="Ahn J."/>
        </authorList>
    </citation>
    <scope>NUCLEOTIDE SEQUENCE [LARGE SCALE GENOMIC DNA]</scope>
    <source>
        <strain evidence="6 7">ATCC 20962</strain>
    </source>
</reference>
<gene>
    <name evidence="6" type="primary">IES6</name>
    <name evidence="6" type="ORF">Cantr_05948</name>
</gene>
<dbReference type="PANTHER" id="PTHR31200">
    <property type="entry name" value="INO80 COMPLEX SUBUNIT C"/>
    <property type="match status" value="1"/>
</dbReference>
<comment type="caution">
    <text evidence="6">The sequence shown here is derived from an EMBL/GenBank/DDBJ whole genome shotgun (WGS) entry which is preliminary data.</text>
</comment>
<dbReference type="Proteomes" id="UP000253472">
    <property type="component" value="Unassembled WGS sequence"/>
</dbReference>
<evidence type="ECO:0000313" key="6">
    <source>
        <dbReference type="EMBL" id="RCK56341.1"/>
    </source>
</evidence>
<proteinExistence type="predicted"/>
<keyword evidence="2" id="KW-0805">Transcription regulation</keyword>
<keyword evidence="7" id="KW-1185">Reference proteome</keyword>
<dbReference type="PANTHER" id="PTHR31200:SF1">
    <property type="entry name" value="INO80 COMPLEX SUBUNIT C"/>
    <property type="match status" value="1"/>
</dbReference>
<dbReference type="STRING" id="5486.A0A367XU39"/>
<dbReference type="AlphaFoldDB" id="A0A367XU39"/>
<sequence length="142" mass="16188">MSNTPARSMTGTPVNTTSMDRLHELLEITTKPHSFKQNPARRAAPNRRYKPSRQLISDEVKYLQSKTNLKFDTPTYTSTTSPPSLLPRKNYCDITGLPSNYKSPSNQLRFYNAEIYQEVIKNLPPGVDQEYLQLRGANVVLK</sequence>
<evidence type="ECO:0000256" key="1">
    <source>
        <dbReference type="ARBA" id="ARBA00004123"/>
    </source>
</evidence>
<comment type="subcellular location">
    <subcellularLocation>
        <location evidence="1">Nucleus</location>
    </subcellularLocation>
</comment>
<protein>
    <submittedName>
        <fullName evidence="6">Chromatin-remodeling complex subunit IES6</fullName>
    </submittedName>
</protein>
<dbReference type="Pfam" id="PF08265">
    <property type="entry name" value="YL1_C"/>
    <property type="match status" value="1"/>
</dbReference>
<evidence type="ECO:0000313" key="7">
    <source>
        <dbReference type="Proteomes" id="UP000253472"/>
    </source>
</evidence>
<evidence type="ECO:0000256" key="4">
    <source>
        <dbReference type="ARBA" id="ARBA00023242"/>
    </source>
</evidence>
<dbReference type="GO" id="GO:0031011">
    <property type="term" value="C:Ino80 complex"/>
    <property type="evidence" value="ECO:0007669"/>
    <property type="project" value="InterPro"/>
</dbReference>
<dbReference type="InterPro" id="IPR029525">
    <property type="entry name" value="INO80C/Ies6"/>
</dbReference>
<dbReference type="SMART" id="SM00993">
    <property type="entry name" value="YL1_C"/>
    <property type="match status" value="1"/>
</dbReference>
<dbReference type="OrthoDB" id="49520at2759"/>
<dbReference type="InterPro" id="IPR013272">
    <property type="entry name" value="Vps72/YL1_C"/>
</dbReference>
<evidence type="ECO:0000256" key="3">
    <source>
        <dbReference type="ARBA" id="ARBA00023163"/>
    </source>
</evidence>
<evidence type="ECO:0000256" key="2">
    <source>
        <dbReference type="ARBA" id="ARBA00023015"/>
    </source>
</evidence>
<keyword evidence="3" id="KW-0804">Transcription</keyword>
<dbReference type="GO" id="GO:0006338">
    <property type="term" value="P:chromatin remodeling"/>
    <property type="evidence" value="ECO:0007669"/>
    <property type="project" value="InterPro"/>
</dbReference>
<evidence type="ECO:0000259" key="5">
    <source>
        <dbReference type="SMART" id="SM00993"/>
    </source>
</evidence>
<dbReference type="EMBL" id="QLNQ01000029">
    <property type="protein sequence ID" value="RCK56341.1"/>
    <property type="molecule type" value="Genomic_DNA"/>
</dbReference>
<organism evidence="6 7">
    <name type="scientific">Candida viswanathii</name>
    <dbReference type="NCBI Taxonomy" id="5486"/>
    <lineage>
        <taxon>Eukaryota</taxon>
        <taxon>Fungi</taxon>
        <taxon>Dikarya</taxon>
        <taxon>Ascomycota</taxon>
        <taxon>Saccharomycotina</taxon>
        <taxon>Pichiomycetes</taxon>
        <taxon>Debaryomycetaceae</taxon>
        <taxon>Candida/Lodderomyces clade</taxon>
        <taxon>Candida</taxon>
    </lineage>
</organism>
<name>A0A367XU39_9ASCO</name>
<feature type="domain" description="Vps72/YL1 C-terminal" evidence="5">
    <location>
        <begin position="90"/>
        <end position="119"/>
    </location>
</feature>
<accession>A0A367XU39</accession>